<sequence>MANPFVHVELNTTDPAQAKTFYGKLFDWKMQDMPMPQGTYTLIDVGEGTGGGLMKQPIPGAPSAWLPYVVVNDIAAATQKAQSLGATICKEVTEVPNMGWFSIIMDPTGATLGLWKTKT</sequence>
<name>A0ABW0QE91_9BURK</name>
<evidence type="ECO:0000313" key="3">
    <source>
        <dbReference type="Proteomes" id="UP001596084"/>
    </source>
</evidence>
<keyword evidence="3" id="KW-1185">Reference proteome</keyword>
<comment type="caution">
    <text evidence="2">The sequence shown here is derived from an EMBL/GenBank/DDBJ whole genome shotgun (WGS) entry which is preliminary data.</text>
</comment>
<dbReference type="PANTHER" id="PTHR33993">
    <property type="entry name" value="GLYOXALASE-RELATED"/>
    <property type="match status" value="1"/>
</dbReference>
<protein>
    <submittedName>
        <fullName evidence="2">VOC family protein</fullName>
    </submittedName>
</protein>
<dbReference type="EMBL" id="JBHSMX010000064">
    <property type="protein sequence ID" value="MFC5523236.1"/>
    <property type="molecule type" value="Genomic_DNA"/>
</dbReference>
<organism evidence="2 3">
    <name type="scientific">Polaromonas jejuensis</name>
    <dbReference type="NCBI Taxonomy" id="457502"/>
    <lineage>
        <taxon>Bacteria</taxon>
        <taxon>Pseudomonadati</taxon>
        <taxon>Pseudomonadota</taxon>
        <taxon>Betaproteobacteria</taxon>
        <taxon>Burkholderiales</taxon>
        <taxon>Comamonadaceae</taxon>
        <taxon>Polaromonas</taxon>
    </lineage>
</organism>
<dbReference type="RefSeq" id="WP_068834027.1">
    <property type="nucleotide sequence ID" value="NZ_JBHSMX010000064.1"/>
</dbReference>
<evidence type="ECO:0000259" key="1">
    <source>
        <dbReference type="PROSITE" id="PS51819"/>
    </source>
</evidence>
<proteinExistence type="predicted"/>
<accession>A0ABW0QE91</accession>
<dbReference type="Proteomes" id="UP001596084">
    <property type="component" value="Unassembled WGS sequence"/>
</dbReference>
<dbReference type="InterPro" id="IPR029068">
    <property type="entry name" value="Glyas_Bleomycin-R_OHBP_Dase"/>
</dbReference>
<gene>
    <name evidence="2" type="ORF">ACFPP7_20310</name>
</gene>
<dbReference type="Gene3D" id="3.10.180.10">
    <property type="entry name" value="2,3-Dihydroxybiphenyl 1,2-Dioxygenase, domain 1"/>
    <property type="match status" value="1"/>
</dbReference>
<dbReference type="CDD" id="cd07247">
    <property type="entry name" value="SgaA_N_like"/>
    <property type="match status" value="1"/>
</dbReference>
<dbReference type="InterPro" id="IPR004360">
    <property type="entry name" value="Glyas_Fos-R_dOase_dom"/>
</dbReference>
<dbReference type="SUPFAM" id="SSF54593">
    <property type="entry name" value="Glyoxalase/Bleomycin resistance protein/Dihydroxybiphenyl dioxygenase"/>
    <property type="match status" value="1"/>
</dbReference>
<dbReference type="PANTHER" id="PTHR33993:SF14">
    <property type="entry name" value="GB|AAF24581.1"/>
    <property type="match status" value="1"/>
</dbReference>
<dbReference type="InterPro" id="IPR052164">
    <property type="entry name" value="Anthracycline_SecMetBiosynth"/>
</dbReference>
<dbReference type="Pfam" id="PF00903">
    <property type="entry name" value="Glyoxalase"/>
    <property type="match status" value="1"/>
</dbReference>
<dbReference type="PROSITE" id="PS51819">
    <property type="entry name" value="VOC"/>
    <property type="match status" value="1"/>
</dbReference>
<evidence type="ECO:0000313" key="2">
    <source>
        <dbReference type="EMBL" id="MFC5523236.1"/>
    </source>
</evidence>
<dbReference type="InterPro" id="IPR037523">
    <property type="entry name" value="VOC_core"/>
</dbReference>
<reference evidence="3" key="1">
    <citation type="journal article" date="2019" name="Int. J. Syst. Evol. Microbiol.">
        <title>The Global Catalogue of Microorganisms (GCM) 10K type strain sequencing project: providing services to taxonomists for standard genome sequencing and annotation.</title>
        <authorList>
            <consortium name="The Broad Institute Genomics Platform"/>
            <consortium name="The Broad Institute Genome Sequencing Center for Infectious Disease"/>
            <person name="Wu L."/>
            <person name="Ma J."/>
        </authorList>
    </citation>
    <scope>NUCLEOTIDE SEQUENCE [LARGE SCALE GENOMIC DNA]</scope>
    <source>
        <strain evidence="3">CGMCC 4.7277</strain>
    </source>
</reference>
<feature type="domain" description="VOC" evidence="1">
    <location>
        <begin position="4"/>
        <end position="117"/>
    </location>
</feature>